<sequence>MKNEYEQFTREYLTVRRYTNALTESVERVSKIDLDEKDSKLQIRKTRDQDFTNSNSYSQLQLQQQQHERALQSSSNSAPKHDLSSFAKFAPSVARKLDGLNSSISEIWAEGSAEFSFTKPSKNIGNYNMSGMNNMNDNNIRSMNSFNGNNQSHDFSMNGSFHNHQQQQLQHQHQQQHQQQQQNINSQNRMQIYADSLNRNSIKSNSPQGYPLRLPPQRSQLNMNNLNNSKSNNHGNNNQATSNGNGINSTSNNGWNRTPSAEQLNVRNMINGPTTRAQVLGSNGQSNGNGSRLNVAAAALNLN</sequence>
<dbReference type="EMBL" id="BSXV01000358">
    <property type="protein sequence ID" value="GME88765.1"/>
    <property type="molecule type" value="Genomic_DNA"/>
</dbReference>
<reference evidence="1" key="1">
    <citation type="submission" date="2023-04" db="EMBL/GenBank/DDBJ databases">
        <title>Candida boidinii NBRC 1967.</title>
        <authorList>
            <person name="Ichikawa N."/>
            <person name="Sato H."/>
            <person name="Tonouchi N."/>
        </authorList>
    </citation>
    <scope>NUCLEOTIDE SEQUENCE</scope>
    <source>
        <strain evidence="1">NBRC 1967</strain>
    </source>
</reference>
<gene>
    <name evidence="1" type="ORF">Cboi01_000107300</name>
</gene>
<evidence type="ECO:0000313" key="1">
    <source>
        <dbReference type="EMBL" id="GME88765.1"/>
    </source>
</evidence>
<comment type="caution">
    <text evidence="1">The sequence shown here is derived from an EMBL/GenBank/DDBJ whole genome shotgun (WGS) entry which is preliminary data.</text>
</comment>
<keyword evidence="2" id="KW-1185">Reference proteome</keyword>
<evidence type="ECO:0000313" key="2">
    <source>
        <dbReference type="Proteomes" id="UP001165101"/>
    </source>
</evidence>
<protein>
    <submittedName>
        <fullName evidence="1">Unnamed protein product</fullName>
    </submittedName>
</protein>
<name>A0ACB5TJP7_CANBO</name>
<accession>A0ACB5TJP7</accession>
<dbReference type="Proteomes" id="UP001165101">
    <property type="component" value="Unassembled WGS sequence"/>
</dbReference>
<organism evidence="1 2">
    <name type="scientific">Candida boidinii</name>
    <name type="common">Yeast</name>
    <dbReference type="NCBI Taxonomy" id="5477"/>
    <lineage>
        <taxon>Eukaryota</taxon>
        <taxon>Fungi</taxon>
        <taxon>Dikarya</taxon>
        <taxon>Ascomycota</taxon>
        <taxon>Saccharomycotina</taxon>
        <taxon>Pichiomycetes</taxon>
        <taxon>Pichiales</taxon>
        <taxon>Pichiaceae</taxon>
        <taxon>Ogataea</taxon>
        <taxon>Ogataea/Candida clade</taxon>
    </lineage>
</organism>
<proteinExistence type="predicted"/>